<dbReference type="Proteomes" id="UP001589608">
    <property type="component" value="Unassembled WGS sequence"/>
</dbReference>
<reference evidence="1 2" key="1">
    <citation type="submission" date="2024-09" db="EMBL/GenBank/DDBJ databases">
        <authorList>
            <person name="Sun Q."/>
            <person name="Mori K."/>
        </authorList>
    </citation>
    <scope>NUCLEOTIDE SEQUENCE [LARGE SCALE GENOMIC DNA]</scope>
    <source>
        <strain evidence="1 2">JCM 3307</strain>
    </source>
</reference>
<keyword evidence="2" id="KW-1185">Reference proteome</keyword>
<dbReference type="EMBL" id="JBHMCA010000042">
    <property type="protein sequence ID" value="MFB9445426.1"/>
    <property type="molecule type" value="Genomic_DNA"/>
</dbReference>
<proteinExistence type="predicted"/>
<name>A0ABV5M972_9ACTN</name>
<dbReference type="RefSeq" id="WP_223103788.1">
    <property type="nucleotide sequence ID" value="NZ_CP061913.1"/>
</dbReference>
<protein>
    <submittedName>
        <fullName evidence="1">Uncharacterized protein</fullName>
    </submittedName>
</protein>
<evidence type="ECO:0000313" key="1">
    <source>
        <dbReference type="EMBL" id="MFB9445426.1"/>
    </source>
</evidence>
<evidence type="ECO:0000313" key="2">
    <source>
        <dbReference type="Proteomes" id="UP001589608"/>
    </source>
</evidence>
<organism evidence="1 2">
    <name type="scientific">Dactylosporangium vinaceum</name>
    <dbReference type="NCBI Taxonomy" id="53362"/>
    <lineage>
        <taxon>Bacteria</taxon>
        <taxon>Bacillati</taxon>
        <taxon>Actinomycetota</taxon>
        <taxon>Actinomycetes</taxon>
        <taxon>Micromonosporales</taxon>
        <taxon>Micromonosporaceae</taxon>
        <taxon>Dactylosporangium</taxon>
    </lineage>
</organism>
<accession>A0ABV5M972</accession>
<comment type="caution">
    <text evidence="1">The sequence shown here is derived from an EMBL/GenBank/DDBJ whole genome shotgun (WGS) entry which is preliminary data.</text>
</comment>
<sequence>MTRLEQRPAHALLPTVDSIDLPATLTLLGMLRNDPAVRLSMSYGSVSRPEARLLP</sequence>
<gene>
    <name evidence="1" type="ORF">ACFFTR_20315</name>
</gene>